<gene>
    <name evidence="3" type="primary">LOC113911222</name>
</gene>
<proteinExistence type="predicted"/>
<organism evidence="2 3">
    <name type="scientific">Zalophus californianus</name>
    <name type="common">California sealion</name>
    <dbReference type="NCBI Taxonomy" id="9704"/>
    <lineage>
        <taxon>Eukaryota</taxon>
        <taxon>Metazoa</taxon>
        <taxon>Chordata</taxon>
        <taxon>Craniata</taxon>
        <taxon>Vertebrata</taxon>
        <taxon>Euteleostomi</taxon>
        <taxon>Mammalia</taxon>
        <taxon>Eutheria</taxon>
        <taxon>Laurasiatheria</taxon>
        <taxon>Carnivora</taxon>
        <taxon>Caniformia</taxon>
        <taxon>Pinnipedia</taxon>
        <taxon>Otariidae</taxon>
        <taxon>Zalophus</taxon>
    </lineage>
</organism>
<reference evidence="3" key="1">
    <citation type="submission" date="2025-08" db="UniProtKB">
        <authorList>
            <consortium name="RefSeq"/>
        </authorList>
    </citation>
    <scope>IDENTIFICATION</scope>
    <source>
        <tissue evidence="3">Blood</tissue>
    </source>
</reference>
<evidence type="ECO:0000313" key="2">
    <source>
        <dbReference type="Proteomes" id="UP000515165"/>
    </source>
</evidence>
<name>A0A6J2BEE1_ZALCA</name>
<feature type="region of interest" description="Disordered" evidence="1">
    <location>
        <begin position="1"/>
        <end position="82"/>
    </location>
</feature>
<dbReference type="Proteomes" id="UP000515165">
    <property type="component" value="Chromosome 12"/>
</dbReference>
<evidence type="ECO:0000256" key="1">
    <source>
        <dbReference type="SAM" id="MobiDB-lite"/>
    </source>
</evidence>
<protein>
    <submittedName>
        <fullName evidence="3">Protein atonal homolog 8-like</fullName>
    </submittedName>
</protein>
<keyword evidence="2" id="KW-1185">Reference proteome</keyword>
<dbReference type="KEGG" id="zca:113911222"/>
<dbReference type="RefSeq" id="XP_027429326.2">
    <property type="nucleotide sequence ID" value="XM_027573525.2"/>
</dbReference>
<dbReference type="AlphaFoldDB" id="A0A6J2BEE1"/>
<evidence type="ECO:0000313" key="3">
    <source>
        <dbReference type="RefSeq" id="XP_027429326.2"/>
    </source>
</evidence>
<dbReference type="GeneID" id="113911222"/>
<accession>A0A6J2BEE1</accession>
<sequence length="158" mass="16353">MAKRLSPLRERCAAAGGTGSASPHRPPPPPPHHQHRAGEEGGPARGVRPGPLPPSLALARPGPGQRLEPDGSRPGHAHCGLPPGEGEAWSWCEFTSGEPSPLCTAVPSASWEQGKACLGVSRVLLHKQVYDKARRSLLTSVGTVSCGLTSCPSPPGSF</sequence>